<feature type="domain" description="Receptor ligand binding region" evidence="6">
    <location>
        <begin position="129"/>
        <end position="508"/>
    </location>
</feature>
<organism evidence="7 8">
    <name type="scientific">Ditylenchus dipsaci</name>
    <dbReference type="NCBI Taxonomy" id="166011"/>
    <lineage>
        <taxon>Eukaryota</taxon>
        <taxon>Metazoa</taxon>
        <taxon>Ecdysozoa</taxon>
        <taxon>Nematoda</taxon>
        <taxon>Chromadorea</taxon>
        <taxon>Rhabditida</taxon>
        <taxon>Tylenchina</taxon>
        <taxon>Tylenchomorpha</taxon>
        <taxon>Sphaerularioidea</taxon>
        <taxon>Anguinidae</taxon>
        <taxon>Anguininae</taxon>
        <taxon>Ditylenchus</taxon>
    </lineage>
</organism>
<keyword evidence="4" id="KW-0472">Membrane</keyword>
<dbReference type="GO" id="GO:0007165">
    <property type="term" value="P:signal transduction"/>
    <property type="evidence" value="ECO:0007669"/>
    <property type="project" value="TreeGrafter"/>
</dbReference>
<evidence type="ECO:0000259" key="6">
    <source>
        <dbReference type="Pfam" id="PF01094"/>
    </source>
</evidence>
<dbReference type="Proteomes" id="UP000887574">
    <property type="component" value="Unplaced"/>
</dbReference>
<evidence type="ECO:0000256" key="1">
    <source>
        <dbReference type="ARBA" id="ARBA00004370"/>
    </source>
</evidence>
<dbReference type="WBParaSite" id="jg13302">
    <property type="protein sequence ID" value="jg13302"/>
    <property type="gene ID" value="jg13302"/>
</dbReference>
<feature type="chain" id="PRO_5037456329" evidence="5">
    <location>
        <begin position="31"/>
        <end position="527"/>
    </location>
</feature>
<dbReference type="Gene3D" id="3.40.50.2300">
    <property type="match status" value="2"/>
</dbReference>
<dbReference type="AlphaFoldDB" id="A0A915CXI3"/>
<evidence type="ECO:0000256" key="2">
    <source>
        <dbReference type="ARBA" id="ARBA00022692"/>
    </source>
</evidence>
<evidence type="ECO:0000256" key="4">
    <source>
        <dbReference type="ARBA" id="ARBA00023136"/>
    </source>
</evidence>
<dbReference type="InterPro" id="IPR052612">
    <property type="entry name" value="ANP_Clearance_Receptor"/>
</dbReference>
<dbReference type="GO" id="GO:0038023">
    <property type="term" value="F:signaling receptor activity"/>
    <property type="evidence" value="ECO:0007669"/>
    <property type="project" value="TreeGrafter"/>
</dbReference>
<keyword evidence="2" id="KW-0812">Transmembrane</keyword>
<keyword evidence="3" id="KW-1133">Transmembrane helix</keyword>
<dbReference type="PANTHER" id="PTHR44755:SF8">
    <property type="entry name" value="RECEPTOR LIGAND BINDING REGION DOMAIN-CONTAINING PROTEIN"/>
    <property type="match status" value="1"/>
</dbReference>
<reference evidence="8" key="1">
    <citation type="submission" date="2022-11" db="UniProtKB">
        <authorList>
            <consortium name="WormBaseParasite"/>
        </authorList>
    </citation>
    <scope>IDENTIFICATION</scope>
</reference>
<keyword evidence="5" id="KW-0732">Signal</keyword>
<dbReference type="PANTHER" id="PTHR44755">
    <property type="entry name" value="NATRIURETIC PEPTIDE RECEPTOR 3-RELATED"/>
    <property type="match status" value="1"/>
</dbReference>
<evidence type="ECO:0000256" key="5">
    <source>
        <dbReference type="SAM" id="SignalP"/>
    </source>
</evidence>
<dbReference type="InterPro" id="IPR028082">
    <property type="entry name" value="Peripla_BP_I"/>
</dbReference>
<keyword evidence="7" id="KW-1185">Reference proteome</keyword>
<evidence type="ECO:0000313" key="8">
    <source>
        <dbReference type="WBParaSite" id="jg13302"/>
    </source>
</evidence>
<dbReference type="Pfam" id="PF01094">
    <property type="entry name" value="ANF_receptor"/>
    <property type="match status" value="1"/>
</dbReference>
<name>A0A915CXI3_9BILA</name>
<sequence length="527" mass="59925">MYFVLQRISVNPRALLLVLLVLVMMTVLQANAKEADHELSAVDLLQRVEEMSEDYGDISTSYTDIAEDVNDTRQTILVSYLGAVSQFSKSLFDILKKGSDLNSNEISSDNIVKLSKCFRTDFEGSMISGALQVAIDDVNYNSSLLPNHKLHYIFNNTCGDEMRSTEYFMEHWKKGAKVFIGPETNCKTEATMAAAQNLPILSYKCKDQTVSDKKRYPTFARTVPAETKITKSLMALLKHFAWRKFTVVYEKQPANTELFSAIKRAIEAENEKLEHVDQKYTILNISVVEYPFSEVEKNNIEQIISETYPTTRIYVTFGNVRLFRKILLGMGQLGLMDNGEYVLIYLDTDYNWLNVYHAMNNHFFRDTLMSVKDSWNALDSEDRQVVNYSRTALAVIPTPVDLVSPVFTEFWRKANLYLPRFGVQQQEIASSIKANRFACYLYDAVMLYAKALHELMAETNMTAEAALSSGSSIISRILNKKYTSMQGFDMRIDDNGDAQGNYTLLSLQAVPPVHNQSDPDYYPLDSA</sequence>
<dbReference type="InterPro" id="IPR001828">
    <property type="entry name" value="ANF_lig-bd_rcpt"/>
</dbReference>
<feature type="signal peptide" evidence="5">
    <location>
        <begin position="1"/>
        <end position="30"/>
    </location>
</feature>
<dbReference type="GO" id="GO:0017046">
    <property type="term" value="F:peptide hormone binding"/>
    <property type="evidence" value="ECO:0007669"/>
    <property type="project" value="TreeGrafter"/>
</dbReference>
<accession>A0A915CXI3</accession>
<comment type="subcellular location">
    <subcellularLocation>
        <location evidence="1">Membrane</location>
    </subcellularLocation>
</comment>
<dbReference type="SUPFAM" id="SSF53822">
    <property type="entry name" value="Periplasmic binding protein-like I"/>
    <property type="match status" value="1"/>
</dbReference>
<evidence type="ECO:0000313" key="7">
    <source>
        <dbReference type="Proteomes" id="UP000887574"/>
    </source>
</evidence>
<protein>
    <submittedName>
        <fullName evidence="8">Receptor ligand binding region domain-containing protein</fullName>
    </submittedName>
</protein>
<dbReference type="GO" id="GO:0016020">
    <property type="term" value="C:membrane"/>
    <property type="evidence" value="ECO:0007669"/>
    <property type="project" value="UniProtKB-SubCell"/>
</dbReference>
<proteinExistence type="predicted"/>
<evidence type="ECO:0000256" key="3">
    <source>
        <dbReference type="ARBA" id="ARBA00022989"/>
    </source>
</evidence>